<accession>A0ACB9AX53</accession>
<organism evidence="1 2">
    <name type="scientific">Arctium lappa</name>
    <name type="common">Greater burdock</name>
    <name type="synonym">Lappa major</name>
    <dbReference type="NCBI Taxonomy" id="4217"/>
    <lineage>
        <taxon>Eukaryota</taxon>
        <taxon>Viridiplantae</taxon>
        <taxon>Streptophyta</taxon>
        <taxon>Embryophyta</taxon>
        <taxon>Tracheophyta</taxon>
        <taxon>Spermatophyta</taxon>
        <taxon>Magnoliopsida</taxon>
        <taxon>eudicotyledons</taxon>
        <taxon>Gunneridae</taxon>
        <taxon>Pentapetalae</taxon>
        <taxon>asterids</taxon>
        <taxon>campanulids</taxon>
        <taxon>Asterales</taxon>
        <taxon>Asteraceae</taxon>
        <taxon>Carduoideae</taxon>
        <taxon>Cardueae</taxon>
        <taxon>Arctiinae</taxon>
        <taxon>Arctium</taxon>
    </lineage>
</organism>
<gene>
    <name evidence="1" type="ORF">L6452_21471</name>
</gene>
<dbReference type="Proteomes" id="UP001055879">
    <property type="component" value="Linkage Group LG07"/>
</dbReference>
<name>A0ACB9AX53_ARCLA</name>
<proteinExistence type="predicted"/>
<reference evidence="2" key="1">
    <citation type="journal article" date="2022" name="Mol. Ecol. Resour.">
        <title>The genomes of chicory, endive, great burdock and yacon provide insights into Asteraceae palaeo-polyploidization history and plant inulin production.</title>
        <authorList>
            <person name="Fan W."/>
            <person name="Wang S."/>
            <person name="Wang H."/>
            <person name="Wang A."/>
            <person name="Jiang F."/>
            <person name="Liu H."/>
            <person name="Zhao H."/>
            <person name="Xu D."/>
            <person name="Zhang Y."/>
        </authorList>
    </citation>
    <scope>NUCLEOTIDE SEQUENCE [LARGE SCALE GENOMIC DNA]</scope>
    <source>
        <strain evidence="2">cv. Niubang</strain>
    </source>
</reference>
<dbReference type="EMBL" id="CM042053">
    <property type="protein sequence ID" value="KAI3714515.1"/>
    <property type="molecule type" value="Genomic_DNA"/>
</dbReference>
<keyword evidence="2" id="KW-1185">Reference proteome</keyword>
<evidence type="ECO:0000313" key="1">
    <source>
        <dbReference type="EMBL" id="KAI3714515.1"/>
    </source>
</evidence>
<protein>
    <submittedName>
        <fullName evidence="1">Uncharacterized protein</fullName>
    </submittedName>
</protein>
<comment type="caution">
    <text evidence="1">The sequence shown here is derived from an EMBL/GenBank/DDBJ whole genome shotgun (WGS) entry which is preliminary data.</text>
</comment>
<evidence type="ECO:0000313" key="2">
    <source>
        <dbReference type="Proteomes" id="UP001055879"/>
    </source>
</evidence>
<sequence>MNISYCPLFKADLSSGKKLVSEMFSVVASPCKVVVVYNSLGWKRSDIIRLPVVSENSVVYDSSRKQVESQLLSVLNESIALRNYYTTAYTGKSPSSTPKYSLAFTTSVPPLGFSTYVIASIKRAGKPCNISHKSTLM</sequence>
<reference evidence="1 2" key="2">
    <citation type="journal article" date="2022" name="Mol. Ecol. Resour.">
        <title>The genomes of chicory, endive, great burdock and yacon provide insights into Asteraceae paleo-polyploidization history and plant inulin production.</title>
        <authorList>
            <person name="Fan W."/>
            <person name="Wang S."/>
            <person name="Wang H."/>
            <person name="Wang A."/>
            <person name="Jiang F."/>
            <person name="Liu H."/>
            <person name="Zhao H."/>
            <person name="Xu D."/>
            <person name="Zhang Y."/>
        </authorList>
    </citation>
    <scope>NUCLEOTIDE SEQUENCE [LARGE SCALE GENOMIC DNA]</scope>
    <source>
        <strain evidence="2">cv. Niubang</strain>
    </source>
</reference>